<gene>
    <name evidence="2" type="ORF">ES332_A03G041600v1</name>
</gene>
<accession>A0A5D2R2M4</accession>
<evidence type="ECO:0000313" key="2">
    <source>
        <dbReference type="EMBL" id="TYI34919.1"/>
    </source>
</evidence>
<protein>
    <submittedName>
        <fullName evidence="2">Uncharacterized protein</fullName>
    </submittedName>
</protein>
<name>A0A5D2R2M4_GOSTO</name>
<dbReference type="Proteomes" id="UP000322667">
    <property type="component" value="Chromosome A03"/>
</dbReference>
<sequence>MTKEQGKKRLNNFSTVSEGHRRHAPLPLSALHEAKSTKADVGAVGARESGARSVLDVSVDVAHKIRLLGTACGCYSSG</sequence>
<evidence type="ECO:0000256" key="1">
    <source>
        <dbReference type="SAM" id="MobiDB-lite"/>
    </source>
</evidence>
<dbReference type="EMBL" id="CM017612">
    <property type="protein sequence ID" value="TYI34919.1"/>
    <property type="molecule type" value="Genomic_DNA"/>
</dbReference>
<keyword evidence="3" id="KW-1185">Reference proteome</keyword>
<reference evidence="2 3" key="1">
    <citation type="submission" date="2019-07" db="EMBL/GenBank/DDBJ databases">
        <title>WGS assembly of Gossypium tomentosum.</title>
        <authorList>
            <person name="Chen Z.J."/>
            <person name="Sreedasyam A."/>
            <person name="Ando A."/>
            <person name="Song Q."/>
            <person name="De L."/>
            <person name="Hulse-Kemp A."/>
            <person name="Ding M."/>
            <person name="Ye W."/>
            <person name="Kirkbride R."/>
            <person name="Jenkins J."/>
            <person name="Plott C."/>
            <person name="Lovell J."/>
            <person name="Lin Y.-M."/>
            <person name="Vaughn R."/>
            <person name="Liu B."/>
            <person name="Li W."/>
            <person name="Simpson S."/>
            <person name="Scheffler B."/>
            <person name="Saski C."/>
            <person name="Grover C."/>
            <person name="Hu G."/>
            <person name="Conover J."/>
            <person name="Carlson J."/>
            <person name="Shu S."/>
            <person name="Boston L."/>
            <person name="Williams M."/>
            <person name="Peterson D."/>
            <person name="Mcgee K."/>
            <person name="Jones D."/>
            <person name="Wendel J."/>
            <person name="Stelly D."/>
            <person name="Grimwood J."/>
            <person name="Schmutz J."/>
        </authorList>
    </citation>
    <scope>NUCLEOTIDE SEQUENCE [LARGE SCALE GENOMIC DNA]</scope>
    <source>
        <strain evidence="2">7179.01</strain>
    </source>
</reference>
<organism evidence="2 3">
    <name type="scientific">Gossypium tomentosum</name>
    <name type="common">Hawaiian cotton</name>
    <name type="synonym">Gossypium sandvicense</name>
    <dbReference type="NCBI Taxonomy" id="34277"/>
    <lineage>
        <taxon>Eukaryota</taxon>
        <taxon>Viridiplantae</taxon>
        <taxon>Streptophyta</taxon>
        <taxon>Embryophyta</taxon>
        <taxon>Tracheophyta</taxon>
        <taxon>Spermatophyta</taxon>
        <taxon>Magnoliopsida</taxon>
        <taxon>eudicotyledons</taxon>
        <taxon>Gunneridae</taxon>
        <taxon>Pentapetalae</taxon>
        <taxon>rosids</taxon>
        <taxon>malvids</taxon>
        <taxon>Malvales</taxon>
        <taxon>Malvaceae</taxon>
        <taxon>Malvoideae</taxon>
        <taxon>Gossypium</taxon>
    </lineage>
</organism>
<evidence type="ECO:0000313" key="3">
    <source>
        <dbReference type="Proteomes" id="UP000322667"/>
    </source>
</evidence>
<dbReference type="AlphaFoldDB" id="A0A5D2R2M4"/>
<proteinExistence type="predicted"/>
<feature type="region of interest" description="Disordered" evidence="1">
    <location>
        <begin position="1"/>
        <end position="23"/>
    </location>
</feature>